<keyword evidence="1" id="KW-0812">Transmembrane</keyword>
<evidence type="ECO:0000259" key="2">
    <source>
        <dbReference type="PROSITE" id="PS51465"/>
    </source>
</evidence>
<dbReference type="EMBL" id="CALSGD010001533">
    <property type="protein sequence ID" value="CAH7015816.1"/>
    <property type="molecule type" value="Genomic_DNA"/>
</dbReference>
<keyword evidence="1" id="KW-0472">Membrane</keyword>
<dbReference type="InterPro" id="IPR036058">
    <property type="entry name" value="Kazal_dom_sf"/>
</dbReference>
<protein>
    <submittedName>
        <fullName evidence="3">Gm10267 protein</fullName>
    </submittedName>
</protein>
<gene>
    <name evidence="3" type="primary">Gm10267</name>
    <name evidence="3" type="ORF">PHOROB_LOCUS13606</name>
</gene>
<organism evidence="3 4">
    <name type="scientific">Phodopus roborovskii</name>
    <name type="common">Roborovski's desert hamster</name>
    <name type="synonym">Cricetulus roborovskii</name>
    <dbReference type="NCBI Taxonomy" id="109678"/>
    <lineage>
        <taxon>Eukaryota</taxon>
        <taxon>Metazoa</taxon>
        <taxon>Chordata</taxon>
        <taxon>Craniata</taxon>
        <taxon>Vertebrata</taxon>
        <taxon>Euteleostomi</taxon>
        <taxon>Mammalia</taxon>
        <taxon>Eutheria</taxon>
        <taxon>Euarchontoglires</taxon>
        <taxon>Glires</taxon>
        <taxon>Rodentia</taxon>
        <taxon>Myomorpha</taxon>
        <taxon>Muroidea</taxon>
        <taxon>Cricetidae</taxon>
        <taxon>Cricetinae</taxon>
        <taxon>Phodopus</taxon>
    </lineage>
</organism>
<evidence type="ECO:0000313" key="3">
    <source>
        <dbReference type="EMBL" id="CAH7015816.1"/>
    </source>
</evidence>
<reference evidence="3" key="1">
    <citation type="submission" date="2022-06" db="EMBL/GenBank/DDBJ databases">
        <authorList>
            <person name="Andreotti S."/>
            <person name="Wyler E."/>
        </authorList>
    </citation>
    <scope>NUCLEOTIDE SEQUENCE</scope>
</reference>
<dbReference type="InterPro" id="IPR002350">
    <property type="entry name" value="Kazal_dom"/>
</dbReference>
<keyword evidence="4" id="KW-1185">Reference proteome</keyword>
<feature type="transmembrane region" description="Helical" evidence="1">
    <location>
        <begin position="7"/>
        <end position="25"/>
    </location>
</feature>
<comment type="caution">
    <text evidence="3">The sequence shown here is derived from an EMBL/GenBank/DDBJ whole genome shotgun (WGS) entry which is preliminary data.</text>
</comment>
<dbReference type="Gene3D" id="3.30.60.30">
    <property type="match status" value="1"/>
</dbReference>
<dbReference type="SMART" id="SM00280">
    <property type="entry name" value="KAZAL"/>
    <property type="match status" value="1"/>
</dbReference>
<dbReference type="PROSITE" id="PS51465">
    <property type="entry name" value="KAZAL_2"/>
    <property type="match status" value="1"/>
</dbReference>
<feature type="domain" description="Kazal-like" evidence="2">
    <location>
        <begin position="43"/>
        <end position="98"/>
    </location>
</feature>
<dbReference type="Pfam" id="PF00050">
    <property type="entry name" value="Kazal_1"/>
    <property type="match status" value="1"/>
</dbReference>
<evidence type="ECO:0000313" key="4">
    <source>
        <dbReference type="Proteomes" id="UP001152836"/>
    </source>
</evidence>
<dbReference type="PROSITE" id="PS00282">
    <property type="entry name" value="KAZAL_1"/>
    <property type="match status" value="1"/>
</dbReference>
<dbReference type="Proteomes" id="UP001152836">
    <property type="component" value="Unassembled WGS sequence"/>
</dbReference>
<keyword evidence="1" id="KW-1133">Transmembrane helix</keyword>
<name>A0AAU9ZZL6_PHORO</name>
<dbReference type="AlphaFoldDB" id="A0AAU9ZZL6"/>
<dbReference type="PANTHER" id="PTHR21312:SF30">
    <property type="entry name" value="SERINE PROTEASE INHIBITOR KAZAL-TYPE 11-RELATED"/>
    <property type="match status" value="1"/>
</dbReference>
<dbReference type="SUPFAM" id="SSF100895">
    <property type="entry name" value="Kazal-type serine protease inhibitors"/>
    <property type="match status" value="1"/>
</dbReference>
<evidence type="ECO:0000256" key="1">
    <source>
        <dbReference type="SAM" id="Phobius"/>
    </source>
</evidence>
<sequence>MFFSRVMCIIFSFLLYSGDLFLYILSDFSALFSESAFIKSLIYRRPTVCGMYNRLGICSREYFPVCGTNRRTYINKCIFCIAYRESRGSINLARYGKC</sequence>
<dbReference type="CDD" id="cd00104">
    <property type="entry name" value="KAZAL_FS"/>
    <property type="match status" value="1"/>
</dbReference>
<proteinExistence type="predicted"/>
<accession>A0AAU9ZZL6</accession>
<dbReference type="PANTHER" id="PTHR21312">
    <property type="entry name" value="SERINE PROTEASE INHIBITOR"/>
    <property type="match status" value="1"/>
</dbReference>